<comment type="similarity">
    <text evidence="2">Belongs to the TonB-dependent receptor family.</text>
</comment>
<proteinExistence type="inferred from homology"/>
<dbReference type="InterPro" id="IPR037066">
    <property type="entry name" value="Plug_dom_sf"/>
</dbReference>
<dbReference type="OrthoDB" id="679547at2"/>
<feature type="region of interest" description="Disordered" evidence="3">
    <location>
        <begin position="366"/>
        <end position="385"/>
    </location>
</feature>
<comment type="caution">
    <text evidence="5">The sequence shown here is derived from an EMBL/GenBank/DDBJ whole genome shotgun (WGS) entry which is preliminary data.</text>
</comment>
<protein>
    <submittedName>
        <fullName evidence="5">TonB-dependent receptor</fullName>
    </submittedName>
</protein>
<comment type="subcellular location">
    <subcellularLocation>
        <location evidence="2">Cell outer membrane</location>
        <topology evidence="2">Multi-pass membrane protein</topology>
    </subcellularLocation>
</comment>
<dbReference type="PANTHER" id="PTHR30069">
    <property type="entry name" value="TONB-DEPENDENT OUTER MEMBRANE RECEPTOR"/>
    <property type="match status" value="1"/>
</dbReference>
<evidence type="ECO:0000259" key="4">
    <source>
        <dbReference type="Pfam" id="PF07715"/>
    </source>
</evidence>
<feature type="domain" description="TonB-dependent receptor plug" evidence="4">
    <location>
        <begin position="985"/>
        <end position="1077"/>
    </location>
</feature>
<keyword evidence="1" id="KW-0732">Signal</keyword>
<keyword evidence="2" id="KW-0998">Cell outer membrane</keyword>
<dbReference type="Gene3D" id="2.60.40.1930">
    <property type="match status" value="1"/>
</dbReference>
<name>A0A418MDS1_9BACT</name>
<dbReference type="GO" id="GO:0009279">
    <property type="term" value="C:cell outer membrane"/>
    <property type="evidence" value="ECO:0007669"/>
    <property type="project" value="UniProtKB-SubCell"/>
</dbReference>
<gene>
    <name evidence="5" type="ORF">DYU11_06320</name>
</gene>
<sequence>MRGFGFVITLVVWLLSGLYQRTYAQTPTGTASGRVTDAATGKPLPFANVYLNASTRGTTTDEQGRYQLSNLPLGTVELVASYVGYETIRRTIRLTNNQPLMVAFDLKSTGQVLSDVTVKARRTDKEWQRQFRRFRQELLGQPFASQCVITNEYAVRFTEENGHLKATATEPLVIENQALGYRLQYDLIHFDTRQRHVYYGGSSRFEELPATDERQATRYRRNRMRAYEGSLRHLMASLVAGTYEQEGFLVYQENPNLPLLTINGPASLYREVNRHLLPLKLNELIQPGQLPFERRLVSSMPLAIFYTKDTSPYSPYRDARYAYSQLWLPNRQMDITVDGWVTSPQGMEIQGSLADDRLSTLLPADWQPEKPESAGTAQPTELAQGQLLPPDARLGRLTERFNEQFRTLAPGAFLHIDKPFYATGDRIWFSAYLLDAATQRLPVGEVALQVDLLMPNGKVVQHQWLRIVDGRAVGTVRLSDSLATGTYRLRAYTDEDDVQHRPAFERSVAVYNLMMNPNVSGIPTSLATPPDVQFLPEGGRWAAGLLTRVGIKVVGADGHGQAVTGRILDTTGREVVRFTTNRLGMGSVAITPALGQTYRAEILSATSTRHVPLPPVEPDGLVLTAFMANDSSRLTVQIAGTSSHAAEPVYILMQNRGQLVYSQKVQLQQGQARLVVPAATLPPGLTQITLINEQAKAQAERLVFVPERLPPIQVQLTTDKSRYQPRERLVLNLKLTDDADLPAVAALSASITDAAQIPDDTAAADIRAHLLLTGDLRGRVEQPGFYFRDSSADTRRALDDLLLTQGWRRVSSPPPIGQEPGGISVVGRVVSAKGQPLPGTQVVIASTRPGQAFVRSAGADEQGRFRVGGLVFSDTMSVVAQLTDRQLKTLPAKDARLILERVGKDWPVAGGDTVADWSTLRSQLEAARLRQGADPGTYRDKTARQLKEVVVRARKIEDRPDDIKQRSLHGSADATILFDDNSPRYPNLYEMLRGQVPGVTVSQTQSLSAGAGYSVIIRGIGSFTLSNQPLFLIDGTPVTGDGGTELLSFNPGDIERIEVLKNGGSTAIYGVRGGNGVIAFYTKRSRPGQASASTLASAQPLRLFGFPSVQREFYVPRYDLPADPPMATDLSPIDRRDVLYWKPIVQTDRQGRAMLAFPTSDIVRTLRVVIQGVTTDGQPVVSVQQIRVQ</sequence>
<dbReference type="EMBL" id="QXED01000002">
    <property type="protein sequence ID" value="RIV24931.1"/>
    <property type="molecule type" value="Genomic_DNA"/>
</dbReference>
<accession>A0A418MDS1</accession>
<reference evidence="5 6" key="1">
    <citation type="submission" date="2018-08" db="EMBL/GenBank/DDBJ databases">
        <title>Fibrisoma montanum sp. nov., isolated from Danxia mountain soil.</title>
        <authorList>
            <person name="Huang Y."/>
        </authorList>
    </citation>
    <scope>NUCLEOTIDE SEQUENCE [LARGE SCALE GENOMIC DNA]</scope>
    <source>
        <strain evidence="5 6">HYT19</strain>
    </source>
</reference>
<dbReference type="Gene3D" id="2.60.40.1120">
    <property type="entry name" value="Carboxypeptidase-like, regulatory domain"/>
    <property type="match status" value="1"/>
</dbReference>
<dbReference type="InterPro" id="IPR008969">
    <property type="entry name" value="CarboxyPept-like_regulatory"/>
</dbReference>
<dbReference type="Pfam" id="PF07715">
    <property type="entry name" value="Plug"/>
    <property type="match status" value="1"/>
</dbReference>
<keyword evidence="6" id="KW-1185">Reference proteome</keyword>
<keyword evidence="2" id="KW-0813">Transport</keyword>
<dbReference type="InterPro" id="IPR012910">
    <property type="entry name" value="Plug_dom"/>
</dbReference>
<dbReference type="PROSITE" id="PS52016">
    <property type="entry name" value="TONB_DEPENDENT_REC_3"/>
    <property type="match status" value="1"/>
</dbReference>
<dbReference type="Pfam" id="PF13715">
    <property type="entry name" value="CarbopepD_reg_2"/>
    <property type="match status" value="1"/>
</dbReference>
<keyword evidence="2" id="KW-0472">Membrane</keyword>
<dbReference type="SUPFAM" id="SSF56935">
    <property type="entry name" value="Porins"/>
    <property type="match status" value="1"/>
</dbReference>
<dbReference type="Proteomes" id="UP000283523">
    <property type="component" value="Unassembled WGS sequence"/>
</dbReference>
<evidence type="ECO:0000313" key="6">
    <source>
        <dbReference type="Proteomes" id="UP000283523"/>
    </source>
</evidence>
<dbReference type="PANTHER" id="PTHR30069:SF29">
    <property type="entry name" value="HEMOGLOBIN AND HEMOGLOBIN-HAPTOGLOBIN-BINDING PROTEIN 1-RELATED"/>
    <property type="match status" value="1"/>
</dbReference>
<evidence type="ECO:0000256" key="2">
    <source>
        <dbReference type="PROSITE-ProRule" id="PRU01360"/>
    </source>
</evidence>
<dbReference type="AlphaFoldDB" id="A0A418MDS1"/>
<keyword evidence="2" id="KW-1134">Transmembrane beta strand</keyword>
<evidence type="ECO:0000256" key="1">
    <source>
        <dbReference type="ARBA" id="ARBA00022729"/>
    </source>
</evidence>
<keyword evidence="2" id="KW-0812">Transmembrane</keyword>
<evidence type="ECO:0000313" key="5">
    <source>
        <dbReference type="EMBL" id="RIV24931.1"/>
    </source>
</evidence>
<dbReference type="GO" id="GO:0044718">
    <property type="term" value="P:siderophore transmembrane transport"/>
    <property type="evidence" value="ECO:0007669"/>
    <property type="project" value="TreeGrafter"/>
</dbReference>
<dbReference type="GO" id="GO:0015344">
    <property type="term" value="F:siderophore uptake transmembrane transporter activity"/>
    <property type="evidence" value="ECO:0007669"/>
    <property type="project" value="TreeGrafter"/>
</dbReference>
<dbReference type="InterPro" id="IPR039426">
    <property type="entry name" value="TonB-dep_rcpt-like"/>
</dbReference>
<organism evidence="5 6">
    <name type="scientific">Fibrisoma montanum</name>
    <dbReference type="NCBI Taxonomy" id="2305895"/>
    <lineage>
        <taxon>Bacteria</taxon>
        <taxon>Pseudomonadati</taxon>
        <taxon>Bacteroidota</taxon>
        <taxon>Cytophagia</taxon>
        <taxon>Cytophagales</taxon>
        <taxon>Spirosomataceae</taxon>
        <taxon>Fibrisoma</taxon>
    </lineage>
</organism>
<dbReference type="SUPFAM" id="SSF49464">
    <property type="entry name" value="Carboxypeptidase regulatory domain-like"/>
    <property type="match status" value="1"/>
</dbReference>
<keyword evidence="5" id="KW-0675">Receptor</keyword>
<evidence type="ECO:0000256" key="3">
    <source>
        <dbReference type="SAM" id="MobiDB-lite"/>
    </source>
</evidence>
<dbReference type="Gene3D" id="2.170.130.10">
    <property type="entry name" value="TonB-dependent receptor, plug domain"/>
    <property type="match status" value="1"/>
</dbReference>